<accession>A0ABP2B299</accession>
<name>A0ABP2B299_9BACT</name>
<dbReference type="EMBL" id="CZVI01000059">
    <property type="protein sequence ID" value="CUS94983.1"/>
    <property type="molecule type" value="Genomic_DNA"/>
</dbReference>
<protein>
    <submittedName>
        <fullName evidence="1">Uncharacterized protein</fullName>
    </submittedName>
</protein>
<proteinExistence type="predicted"/>
<reference evidence="1 2" key="1">
    <citation type="submission" date="2015-11" db="EMBL/GenBank/DDBJ databases">
        <authorList>
            <person name="Varghese N."/>
        </authorList>
    </citation>
    <scope>NUCLEOTIDE SEQUENCE [LARGE SCALE GENOMIC DNA]</scope>
    <source>
        <strain evidence="1 2">JGI-8</strain>
    </source>
</reference>
<organism evidence="1 2">
    <name type="scientific">Candidatus Kryptonium thompsonii</name>
    <dbReference type="NCBI Taxonomy" id="1633631"/>
    <lineage>
        <taxon>Bacteria</taxon>
        <taxon>Pseudomonadati</taxon>
        <taxon>Candidatus Kryptoniota</taxon>
        <taxon>Candidatus Kryptonium</taxon>
    </lineage>
</organism>
<keyword evidence="2" id="KW-1185">Reference proteome</keyword>
<gene>
    <name evidence="1" type="ORF">JGI8_02087</name>
</gene>
<evidence type="ECO:0000313" key="1">
    <source>
        <dbReference type="EMBL" id="CUS94983.1"/>
    </source>
</evidence>
<dbReference type="Proteomes" id="UP000182200">
    <property type="component" value="Unassembled WGS sequence"/>
</dbReference>
<comment type="caution">
    <text evidence="1">The sequence shown here is derived from an EMBL/GenBank/DDBJ whole genome shotgun (WGS) entry which is preliminary data.</text>
</comment>
<evidence type="ECO:0000313" key="2">
    <source>
        <dbReference type="Proteomes" id="UP000182200"/>
    </source>
</evidence>
<dbReference type="RefSeq" id="WP_255307881.1">
    <property type="nucleotide sequence ID" value="NZ_CZVI01000059.1"/>
</dbReference>
<sequence>MKKEQIKEKVREYIREDSEQAARLIKVWLLEEERQKWQKR</sequence>